<dbReference type="Proteomes" id="UP001596915">
    <property type="component" value="Unassembled WGS sequence"/>
</dbReference>
<evidence type="ECO:0000313" key="3">
    <source>
        <dbReference type="EMBL" id="MFD0629987.1"/>
    </source>
</evidence>
<gene>
    <name evidence="1" type="ORF">ACFQ2K_00735</name>
    <name evidence="2" type="ORF">ACFQ2K_48640</name>
    <name evidence="3" type="ORF">ACFQ2K_52845</name>
</gene>
<accession>A0ABW2XBV6</accession>
<proteinExistence type="predicted"/>
<dbReference type="EMBL" id="JBHTGL010000001">
    <property type="protein sequence ID" value="MFD0621552.1"/>
    <property type="molecule type" value="Genomic_DNA"/>
</dbReference>
<protein>
    <submittedName>
        <fullName evidence="2">Uncharacterized protein</fullName>
    </submittedName>
</protein>
<keyword evidence="4" id="KW-1185">Reference proteome</keyword>
<dbReference type="EMBL" id="JBHTGL010000011">
    <property type="protein sequence ID" value="MFD0629987.1"/>
    <property type="molecule type" value="Genomic_DNA"/>
</dbReference>
<reference evidence="2" key="3">
    <citation type="submission" date="2024-09" db="EMBL/GenBank/DDBJ databases">
        <authorList>
            <person name="Sun Q."/>
            <person name="Mori K."/>
        </authorList>
    </citation>
    <scope>NUCLEOTIDE SEQUENCE</scope>
    <source>
        <strain evidence="2">JCM 12607</strain>
    </source>
</reference>
<sequence>MNTELVVASVSGTVALLSVLLSSRFSWKQALLAGQLERQRAEQLKLAEHQDLMSQRRDPLLWAAYDLQSRLFNIVDRRFLNIYYSRGQGPDRDYALRSTLHVMADYLGQVELLRRKVQFLDLGNRENSRTVVRHLTAISNVLNSDGYGYDDPHFRVFRSNQRALGELVICDSNDRCLGYAEFCRRLDTDADFAGWFEPLSDGIRELASSTRPHPRLVRLQIALMDLIDFLDPDADRFPDHRRSRLSLP</sequence>
<dbReference type="EMBL" id="JBHTGL010000008">
    <property type="protein sequence ID" value="MFD0629314.1"/>
    <property type="molecule type" value="Genomic_DNA"/>
</dbReference>
<reference evidence="2" key="1">
    <citation type="journal article" date="2014" name="Int. J. Syst. Evol. Microbiol.">
        <title>Complete genome of a new Firmicutes species belonging to the dominant human colonic microbiota ('Ruminococcus bicirculans') reveals two chromosomes and a selective capacity to utilize plant glucans.</title>
        <authorList>
            <consortium name="NISC Comparative Sequencing Program"/>
            <person name="Wegmann U."/>
            <person name="Louis P."/>
            <person name="Goesmann A."/>
            <person name="Henrissat B."/>
            <person name="Duncan S.H."/>
            <person name="Flint H.J."/>
        </authorList>
    </citation>
    <scope>NUCLEOTIDE SEQUENCE</scope>
    <source>
        <strain evidence="2">JCM 12607</strain>
    </source>
</reference>
<organism evidence="2 4">
    <name type="scientific">Streptomyces sanglieri</name>
    <dbReference type="NCBI Taxonomy" id="193460"/>
    <lineage>
        <taxon>Bacteria</taxon>
        <taxon>Bacillati</taxon>
        <taxon>Actinomycetota</taxon>
        <taxon>Actinomycetes</taxon>
        <taxon>Kitasatosporales</taxon>
        <taxon>Streptomycetaceae</taxon>
        <taxon>Streptomyces</taxon>
    </lineage>
</organism>
<evidence type="ECO:0000313" key="1">
    <source>
        <dbReference type="EMBL" id="MFD0621552.1"/>
    </source>
</evidence>
<reference evidence="4" key="2">
    <citation type="journal article" date="2019" name="Int. J. Syst. Evol. Microbiol.">
        <title>The Global Catalogue of Microorganisms (GCM) 10K type strain sequencing project: providing services to taxonomists for standard genome sequencing and annotation.</title>
        <authorList>
            <consortium name="The Broad Institute Genomics Platform"/>
            <consortium name="The Broad Institute Genome Sequencing Center for Infectious Disease"/>
            <person name="Wu L."/>
            <person name="Ma J."/>
        </authorList>
    </citation>
    <scope>NUCLEOTIDE SEQUENCE [LARGE SCALE GENOMIC DNA]</scope>
    <source>
        <strain evidence="4">JCM 12607</strain>
    </source>
</reference>
<name>A0ABW2XBV6_9ACTN</name>
<evidence type="ECO:0000313" key="2">
    <source>
        <dbReference type="EMBL" id="MFD0629314.1"/>
    </source>
</evidence>
<comment type="caution">
    <text evidence="2">The sequence shown here is derived from an EMBL/GenBank/DDBJ whole genome shotgun (WGS) entry which is preliminary data.</text>
</comment>
<evidence type="ECO:0000313" key="4">
    <source>
        <dbReference type="Proteomes" id="UP001596915"/>
    </source>
</evidence>